<name>A0A816P5E0_BRANA</name>
<dbReference type="InterPro" id="IPR013103">
    <property type="entry name" value="RVT_2"/>
</dbReference>
<evidence type="ECO:0000313" key="2">
    <source>
        <dbReference type="EMBL" id="CAF2044261.1"/>
    </source>
</evidence>
<dbReference type="SUPFAM" id="SSF56672">
    <property type="entry name" value="DNA/RNA polymerases"/>
    <property type="match status" value="1"/>
</dbReference>
<evidence type="ECO:0000259" key="1">
    <source>
        <dbReference type="Pfam" id="PF07727"/>
    </source>
</evidence>
<dbReference type="PANTHER" id="PTHR11439">
    <property type="entry name" value="GAG-POL-RELATED RETROTRANSPOSON"/>
    <property type="match status" value="1"/>
</dbReference>
<dbReference type="Pfam" id="PF07727">
    <property type="entry name" value="RVT_2"/>
    <property type="match status" value="1"/>
</dbReference>
<protein>
    <submittedName>
        <fullName evidence="2">(rape) hypothetical protein</fullName>
    </submittedName>
</protein>
<gene>
    <name evidence="2" type="ORF">DARMORV10_A09P34010.1</name>
</gene>
<proteinExistence type="predicted"/>
<dbReference type="Proteomes" id="UP001295469">
    <property type="component" value="Chromosome A09"/>
</dbReference>
<sequence length="226" mass="25728">MYMLVYVDDIILTGNNTDHINRFVQSFSQRFSLKDLGSLSYFLGIEATHTSTGLLLTQKRYIADLLHRNNMTNAKIVATPMCSTEQLTLKSGHPLDDPKQFRAVVGSLQYLSLTRPDISFAVNRMSQYMHQPTDEHWTAVKRILRYLSGTISQGVFFPRHNIPSLHAFTDADWAGNKDDYTSTGAYIVYYGRHPIAWSSKKQTGVARSSTEAEYRRLLQQQPRCVG</sequence>
<organism evidence="2">
    <name type="scientific">Brassica napus</name>
    <name type="common">Rape</name>
    <dbReference type="NCBI Taxonomy" id="3708"/>
    <lineage>
        <taxon>Eukaryota</taxon>
        <taxon>Viridiplantae</taxon>
        <taxon>Streptophyta</taxon>
        <taxon>Embryophyta</taxon>
        <taxon>Tracheophyta</taxon>
        <taxon>Spermatophyta</taxon>
        <taxon>Magnoliopsida</taxon>
        <taxon>eudicotyledons</taxon>
        <taxon>Gunneridae</taxon>
        <taxon>Pentapetalae</taxon>
        <taxon>rosids</taxon>
        <taxon>malvids</taxon>
        <taxon>Brassicales</taxon>
        <taxon>Brassicaceae</taxon>
        <taxon>Brassiceae</taxon>
        <taxon>Brassica</taxon>
    </lineage>
</organism>
<reference evidence="2" key="1">
    <citation type="submission" date="2021-01" db="EMBL/GenBank/DDBJ databases">
        <authorList>
            <consortium name="Genoscope - CEA"/>
            <person name="William W."/>
        </authorList>
    </citation>
    <scope>NUCLEOTIDE SEQUENCE</scope>
</reference>
<feature type="domain" description="Reverse transcriptase Ty1/copia-type" evidence="1">
    <location>
        <begin position="4"/>
        <end position="82"/>
    </location>
</feature>
<dbReference type="CDD" id="cd09272">
    <property type="entry name" value="RNase_HI_RT_Ty1"/>
    <property type="match status" value="1"/>
</dbReference>
<dbReference type="EMBL" id="HG994363">
    <property type="protein sequence ID" value="CAF2044261.1"/>
    <property type="molecule type" value="Genomic_DNA"/>
</dbReference>
<dbReference type="AlphaFoldDB" id="A0A816P5E0"/>
<dbReference type="PANTHER" id="PTHR11439:SF489">
    <property type="entry name" value="RNA-DIRECTED DNA POLYMERASE"/>
    <property type="match status" value="1"/>
</dbReference>
<accession>A0A816P5E0</accession>
<dbReference type="InterPro" id="IPR043502">
    <property type="entry name" value="DNA/RNA_pol_sf"/>
</dbReference>